<evidence type="ECO:0000256" key="2">
    <source>
        <dbReference type="SAM" id="MobiDB-lite"/>
    </source>
</evidence>
<dbReference type="AlphaFoldDB" id="A0A5B8A4Y1"/>
<dbReference type="InterPro" id="IPR019734">
    <property type="entry name" value="TPR_rpt"/>
</dbReference>
<keyword evidence="5" id="KW-1185">Reference proteome</keyword>
<evidence type="ECO:0000256" key="3">
    <source>
        <dbReference type="SAM" id="Phobius"/>
    </source>
</evidence>
<dbReference type="Proteomes" id="UP000305398">
    <property type="component" value="Chromosome"/>
</dbReference>
<dbReference type="Pfam" id="PF13181">
    <property type="entry name" value="TPR_8"/>
    <property type="match status" value="1"/>
</dbReference>
<feature type="transmembrane region" description="Helical" evidence="3">
    <location>
        <begin position="14"/>
        <end position="35"/>
    </location>
</feature>
<accession>A0A5B8A4Y1</accession>
<feature type="repeat" description="TPR" evidence="1">
    <location>
        <begin position="109"/>
        <end position="142"/>
    </location>
</feature>
<dbReference type="OrthoDB" id="597471at2"/>
<protein>
    <submittedName>
        <fullName evidence="4">Uncharacterized protein</fullName>
    </submittedName>
</protein>
<dbReference type="SUPFAM" id="SSF48452">
    <property type="entry name" value="TPR-like"/>
    <property type="match status" value="1"/>
</dbReference>
<dbReference type="SMART" id="SM00028">
    <property type="entry name" value="TPR"/>
    <property type="match status" value="2"/>
</dbReference>
<keyword evidence="1" id="KW-0802">TPR repeat</keyword>
<keyword evidence="3" id="KW-0812">Transmembrane</keyword>
<gene>
    <name evidence="4" type="ORF">FHG12_20520</name>
</gene>
<dbReference type="KEGG" id="hyj:FHG12_20520"/>
<feature type="region of interest" description="Disordered" evidence="2">
    <location>
        <begin position="158"/>
        <end position="288"/>
    </location>
</feature>
<dbReference type="EMBL" id="CP040896">
    <property type="protein sequence ID" value="QDA62331.1"/>
    <property type="molecule type" value="Genomic_DNA"/>
</dbReference>
<evidence type="ECO:0000256" key="1">
    <source>
        <dbReference type="PROSITE-ProRule" id="PRU00339"/>
    </source>
</evidence>
<sequence>MCAGYFADCQSNTIVKSAILISILLLSTWSALTHIRDRNAAVRKAELAYSRGDFDGAARSYRQAVEAFGAQDESILLNLAHASARAGQPVTARSYYNRLLTSKLVTTRSVAQQQLAVLAAQKGDYAQATALSRRALQLNPNNAEARYNYEVLREYLTRNPNQPHLPKSAPQPSAAGGKERRPRDPQSQADQPRSKAGNDRTGELNDPTQPTDPLNAPQRQPDANGQRDPDRPSETPGSAATGGFQPGSGANRSVAQGSEPGDVRGLSYNARGPEASEGRGRRAGTEQAAFDEAQLQTQRARLQQMNVSAGQARQILDALHASEQQYLQQLPHKGTSKTASGKPNW</sequence>
<feature type="compositionally biased region" description="Basic and acidic residues" evidence="2">
    <location>
        <begin position="274"/>
        <end position="284"/>
    </location>
</feature>
<reference evidence="4 5" key="1">
    <citation type="submission" date="2019-06" db="EMBL/GenBank/DDBJ databases">
        <authorList>
            <person name="Srinivasan S."/>
        </authorList>
    </citation>
    <scope>NUCLEOTIDE SEQUENCE [LARGE SCALE GENOMIC DNA]</scope>
    <source>
        <strain evidence="4 5">17J68-5</strain>
    </source>
</reference>
<dbReference type="InterPro" id="IPR011990">
    <property type="entry name" value="TPR-like_helical_dom_sf"/>
</dbReference>
<keyword evidence="3" id="KW-0472">Membrane</keyword>
<evidence type="ECO:0000313" key="5">
    <source>
        <dbReference type="Proteomes" id="UP000305398"/>
    </source>
</evidence>
<keyword evidence="3" id="KW-1133">Transmembrane helix</keyword>
<dbReference type="Gene3D" id="1.25.40.10">
    <property type="entry name" value="Tetratricopeptide repeat domain"/>
    <property type="match status" value="1"/>
</dbReference>
<dbReference type="Pfam" id="PF13432">
    <property type="entry name" value="TPR_16"/>
    <property type="match status" value="1"/>
</dbReference>
<feature type="compositionally biased region" description="Polar residues" evidence="2">
    <location>
        <begin position="206"/>
        <end position="223"/>
    </location>
</feature>
<organism evidence="4 5">
    <name type="scientific">Hymenobacter jejuensis</name>
    <dbReference type="NCBI Taxonomy" id="2502781"/>
    <lineage>
        <taxon>Bacteria</taxon>
        <taxon>Pseudomonadati</taxon>
        <taxon>Bacteroidota</taxon>
        <taxon>Cytophagia</taxon>
        <taxon>Cytophagales</taxon>
        <taxon>Hymenobacteraceae</taxon>
        <taxon>Hymenobacter</taxon>
    </lineage>
</organism>
<proteinExistence type="predicted"/>
<feature type="compositionally biased region" description="Basic and acidic residues" evidence="2">
    <location>
        <begin position="192"/>
        <end position="203"/>
    </location>
</feature>
<name>A0A5B8A4Y1_9BACT</name>
<evidence type="ECO:0000313" key="4">
    <source>
        <dbReference type="EMBL" id="QDA62331.1"/>
    </source>
</evidence>
<dbReference type="PROSITE" id="PS50005">
    <property type="entry name" value="TPR"/>
    <property type="match status" value="1"/>
</dbReference>